<feature type="compositionally biased region" description="Basic and acidic residues" evidence="1">
    <location>
        <begin position="72"/>
        <end position="82"/>
    </location>
</feature>
<dbReference type="Ensembl" id="ENSCSAVT00000004650.1">
    <property type="protein sequence ID" value="ENSCSAVP00000004583.1"/>
    <property type="gene ID" value="ENSCSAVG00000002730.1"/>
</dbReference>
<dbReference type="AlphaFoldDB" id="H2YGY4"/>
<organism evidence="2 3">
    <name type="scientific">Ciona savignyi</name>
    <name type="common">Pacific transparent sea squirt</name>
    <dbReference type="NCBI Taxonomy" id="51511"/>
    <lineage>
        <taxon>Eukaryota</taxon>
        <taxon>Metazoa</taxon>
        <taxon>Chordata</taxon>
        <taxon>Tunicata</taxon>
        <taxon>Ascidiacea</taxon>
        <taxon>Phlebobranchia</taxon>
        <taxon>Cionidae</taxon>
        <taxon>Ciona</taxon>
    </lineage>
</organism>
<name>H2YGY4_CIOSA</name>
<evidence type="ECO:0000313" key="3">
    <source>
        <dbReference type="Proteomes" id="UP000007875"/>
    </source>
</evidence>
<keyword evidence="3" id="KW-1185">Reference proteome</keyword>
<evidence type="ECO:0000313" key="2">
    <source>
        <dbReference type="Ensembl" id="ENSCSAVP00000004583.1"/>
    </source>
</evidence>
<reference evidence="2" key="2">
    <citation type="submission" date="2025-08" db="UniProtKB">
        <authorList>
            <consortium name="Ensembl"/>
        </authorList>
    </citation>
    <scope>IDENTIFICATION</scope>
</reference>
<dbReference type="InParanoid" id="H2YGY4"/>
<evidence type="ECO:0000256" key="1">
    <source>
        <dbReference type="SAM" id="MobiDB-lite"/>
    </source>
</evidence>
<proteinExistence type="predicted"/>
<feature type="region of interest" description="Disordered" evidence="1">
    <location>
        <begin position="49"/>
        <end position="83"/>
    </location>
</feature>
<dbReference type="GeneTree" id="ENSGT00530000067791"/>
<reference evidence="2" key="3">
    <citation type="submission" date="2025-09" db="UniProtKB">
        <authorList>
            <consortium name="Ensembl"/>
        </authorList>
    </citation>
    <scope>IDENTIFICATION</scope>
</reference>
<protein>
    <submittedName>
        <fullName evidence="2">Uncharacterized protein</fullName>
    </submittedName>
</protein>
<sequence length="122" mass="14249">MDDYCDDDYVDYDETFEDLEFPSTSIYENALAEWKKKYADIIMDDDDVTDDESLSVSSRDHSLFQSSSPRKRTSEKDSETSRQLRQLYSKLETMEDVVDKLEIESSANFALQDRIRMTQGTL</sequence>
<dbReference type="HOGENOM" id="CLU_2031788_0_0_1"/>
<accession>H2YGY4</accession>
<reference evidence="3" key="1">
    <citation type="submission" date="2003-08" db="EMBL/GenBank/DDBJ databases">
        <authorList>
            <person name="Birren B."/>
            <person name="Nusbaum C."/>
            <person name="Abebe A."/>
            <person name="Abouelleil A."/>
            <person name="Adekoya E."/>
            <person name="Ait-zahra M."/>
            <person name="Allen N."/>
            <person name="Allen T."/>
            <person name="An P."/>
            <person name="Anderson M."/>
            <person name="Anderson S."/>
            <person name="Arachchi H."/>
            <person name="Armbruster J."/>
            <person name="Bachantsang P."/>
            <person name="Baldwin J."/>
            <person name="Barry A."/>
            <person name="Bayul T."/>
            <person name="Blitshsteyn B."/>
            <person name="Bloom T."/>
            <person name="Blye J."/>
            <person name="Boguslavskiy L."/>
            <person name="Borowsky M."/>
            <person name="Boukhgalter B."/>
            <person name="Brunache A."/>
            <person name="Butler J."/>
            <person name="Calixte N."/>
            <person name="Calvo S."/>
            <person name="Camarata J."/>
            <person name="Campo K."/>
            <person name="Chang J."/>
            <person name="Cheshatsang Y."/>
            <person name="Citroen M."/>
            <person name="Collymore A."/>
            <person name="Considine T."/>
            <person name="Cook A."/>
            <person name="Cooke P."/>
            <person name="Corum B."/>
            <person name="Cuomo C."/>
            <person name="David R."/>
            <person name="Dawoe T."/>
            <person name="Degray S."/>
            <person name="Dodge S."/>
            <person name="Dooley K."/>
            <person name="Dorje P."/>
            <person name="Dorjee K."/>
            <person name="Dorris L."/>
            <person name="Duffey N."/>
            <person name="Dupes A."/>
            <person name="Elkins T."/>
            <person name="Engels R."/>
            <person name="Erickson J."/>
            <person name="Farina A."/>
            <person name="Faro S."/>
            <person name="Ferreira P."/>
            <person name="Fischer H."/>
            <person name="Fitzgerald M."/>
            <person name="Foley K."/>
            <person name="Gage D."/>
            <person name="Galagan J."/>
            <person name="Gearin G."/>
            <person name="Gnerre S."/>
            <person name="Gnirke A."/>
            <person name="Goyette A."/>
            <person name="Graham J."/>
            <person name="Grandbois E."/>
            <person name="Gyaltsen K."/>
            <person name="Hafez N."/>
            <person name="Hagopian D."/>
            <person name="Hagos B."/>
            <person name="Hall J."/>
            <person name="Hatcher B."/>
            <person name="Heller A."/>
            <person name="Higgins H."/>
            <person name="Honan T."/>
            <person name="Horn A."/>
            <person name="Houde N."/>
            <person name="Hughes L."/>
            <person name="Hulme W."/>
            <person name="Husby E."/>
            <person name="Iliev I."/>
            <person name="Jaffe D."/>
            <person name="Jones C."/>
            <person name="Kamal M."/>
            <person name="Kamat A."/>
            <person name="Kamvysselis M."/>
            <person name="Karlsson E."/>
            <person name="Kells C."/>
            <person name="Kieu A."/>
            <person name="Kisner P."/>
            <person name="Kodira C."/>
            <person name="Kulbokas E."/>
            <person name="Labutti K."/>
            <person name="Lama D."/>
            <person name="Landers T."/>
            <person name="Leger J."/>
            <person name="Levine S."/>
            <person name="Lewis D."/>
            <person name="Lewis T."/>
            <person name="Lindblad-toh K."/>
            <person name="Liu X."/>
            <person name="Lokyitsang T."/>
            <person name="Lokyitsang Y."/>
            <person name="Lucien O."/>
            <person name="Lui A."/>
            <person name="Ma L.J."/>
            <person name="Mabbitt R."/>
            <person name="Macdonald J."/>
            <person name="Maclean C."/>
            <person name="Major J."/>
            <person name="Manning J."/>
            <person name="Marabella R."/>
            <person name="Maru K."/>
            <person name="Matthews C."/>
            <person name="Mauceli E."/>
            <person name="Mccarthy M."/>
            <person name="Mcdonough S."/>
            <person name="Mcghee T."/>
            <person name="Meldrim J."/>
            <person name="Meneus L."/>
            <person name="Mesirov J."/>
            <person name="Mihalev A."/>
            <person name="Mihova T."/>
            <person name="Mikkelsen T."/>
            <person name="Mlenga V."/>
            <person name="Moru K."/>
            <person name="Mozes J."/>
            <person name="Mulrain L."/>
            <person name="Munson G."/>
            <person name="Naylor J."/>
            <person name="Newes C."/>
            <person name="Nguyen C."/>
            <person name="Nguyen N."/>
            <person name="Nguyen T."/>
            <person name="Nicol R."/>
            <person name="Nielsen C."/>
            <person name="Nizzari M."/>
            <person name="Norbu C."/>
            <person name="Norbu N."/>
            <person name="O'donnell P."/>
            <person name="Okoawo O."/>
            <person name="O'leary S."/>
            <person name="Omotosho B."/>
            <person name="O'neill K."/>
            <person name="Osman S."/>
            <person name="Parker S."/>
            <person name="Perrin D."/>
            <person name="Phunkhang P."/>
            <person name="Piqani B."/>
            <person name="Purcell S."/>
            <person name="Rachupka T."/>
            <person name="Ramasamy U."/>
            <person name="Rameau R."/>
            <person name="Ray V."/>
            <person name="Raymond C."/>
            <person name="Retta R."/>
            <person name="Richardson S."/>
            <person name="Rise C."/>
            <person name="Rodriguez J."/>
            <person name="Rogers J."/>
            <person name="Rogov P."/>
            <person name="Rutman M."/>
            <person name="Schupbach R."/>
            <person name="Seaman C."/>
            <person name="Settipalli S."/>
            <person name="Sharpe T."/>
            <person name="Sheridan J."/>
            <person name="Sherpa N."/>
            <person name="Shi J."/>
            <person name="Smirnov S."/>
            <person name="Smith C."/>
            <person name="Sougnez C."/>
            <person name="Spencer B."/>
            <person name="Stalker J."/>
            <person name="Stange-thomann N."/>
            <person name="Stavropoulos S."/>
            <person name="Stetson K."/>
            <person name="Stone C."/>
            <person name="Stone S."/>
            <person name="Stubbs M."/>
            <person name="Talamas J."/>
            <person name="Tchuinga P."/>
            <person name="Tenzing P."/>
            <person name="Tesfaye S."/>
            <person name="Theodore J."/>
            <person name="Thoulutsang Y."/>
            <person name="Topham K."/>
            <person name="Towey S."/>
            <person name="Tsamla T."/>
            <person name="Tsomo N."/>
            <person name="Vallee D."/>
            <person name="Vassiliev H."/>
            <person name="Venkataraman V."/>
            <person name="Vinson J."/>
            <person name="Vo A."/>
            <person name="Wade C."/>
            <person name="Wang S."/>
            <person name="Wangchuk T."/>
            <person name="Wangdi T."/>
            <person name="Whittaker C."/>
            <person name="Wilkinson J."/>
            <person name="Wu Y."/>
            <person name="Wyman D."/>
            <person name="Yadav S."/>
            <person name="Yang S."/>
            <person name="Yang X."/>
            <person name="Yeager S."/>
            <person name="Yee E."/>
            <person name="Young G."/>
            <person name="Zainoun J."/>
            <person name="Zembeck L."/>
            <person name="Zimmer A."/>
            <person name="Zody M."/>
            <person name="Lander E."/>
        </authorList>
    </citation>
    <scope>NUCLEOTIDE SEQUENCE [LARGE SCALE GENOMIC DNA]</scope>
</reference>
<dbReference type="Proteomes" id="UP000007875">
    <property type="component" value="Unassembled WGS sequence"/>
</dbReference>